<dbReference type="GO" id="GO:0042910">
    <property type="term" value="F:xenobiotic transmembrane transporter activity"/>
    <property type="evidence" value="ECO:0007669"/>
    <property type="project" value="InterPro"/>
</dbReference>
<dbReference type="CDD" id="cd13134">
    <property type="entry name" value="MATE_like_8"/>
    <property type="match status" value="1"/>
</dbReference>
<name>A0A544SK13_9BACI</name>
<feature type="transmembrane region" description="Helical" evidence="8">
    <location>
        <begin position="158"/>
        <end position="177"/>
    </location>
</feature>
<evidence type="ECO:0000256" key="1">
    <source>
        <dbReference type="ARBA" id="ARBA00004651"/>
    </source>
</evidence>
<feature type="transmembrane region" description="Helical" evidence="8">
    <location>
        <begin position="128"/>
        <end position="146"/>
    </location>
</feature>
<proteinExistence type="inferred from homology"/>
<comment type="similarity">
    <text evidence="2">Belongs to the multi antimicrobial extrusion (MATE) (TC 2.A.66.1) family.</text>
</comment>
<feature type="transmembrane region" description="Helical" evidence="8">
    <location>
        <begin position="189"/>
        <end position="212"/>
    </location>
</feature>
<feature type="transmembrane region" description="Helical" evidence="8">
    <location>
        <begin position="385"/>
        <end position="406"/>
    </location>
</feature>
<feature type="transmembrane region" description="Helical" evidence="8">
    <location>
        <begin position="347"/>
        <end position="364"/>
    </location>
</feature>
<organism evidence="9 10">
    <name type="scientific">Psychrobacillus soli</name>
    <dbReference type="NCBI Taxonomy" id="1543965"/>
    <lineage>
        <taxon>Bacteria</taxon>
        <taxon>Bacillati</taxon>
        <taxon>Bacillota</taxon>
        <taxon>Bacilli</taxon>
        <taxon>Bacillales</taxon>
        <taxon>Bacillaceae</taxon>
        <taxon>Psychrobacillus</taxon>
    </lineage>
</organism>
<dbReference type="Pfam" id="PF01554">
    <property type="entry name" value="MatE"/>
    <property type="match status" value="2"/>
</dbReference>
<evidence type="ECO:0000256" key="6">
    <source>
        <dbReference type="ARBA" id="ARBA00022989"/>
    </source>
</evidence>
<gene>
    <name evidence="9" type="ORF">FG383_19660</name>
</gene>
<keyword evidence="3" id="KW-0813">Transport</keyword>
<dbReference type="GO" id="GO:0005886">
    <property type="term" value="C:plasma membrane"/>
    <property type="evidence" value="ECO:0007669"/>
    <property type="project" value="UniProtKB-SubCell"/>
</dbReference>
<dbReference type="PIRSF" id="PIRSF006603">
    <property type="entry name" value="DinF"/>
    <property type="match status" value="1"/>
</dbReference>
<evidence type="ECO:0000313" key="10">
    <source>
        <dbReference type="Proteomes" id="UP000318937"/>
    </source>
</evidence>
<dbReference type="InterPro" id="IPR047135">
    <property type="entry name" value="YsiQ"/>
</dbReference>
<dbReference type="RefSeq" id="WP_142609247.1">
    <property type="nucleotide sequence ID" value="NZ_VDGG01000070.1"/>
</dbReference>
<dbReference type="AlphaFoldDB" id="A0A544SK13"/>
<keyword evidence="5 8" id="KW-0812">Transmembrane</keyword>
<dbReference type="Proteomes" id="UP000318937">
    <property type="component" value="Unassembled WGS sequence"/>
</dbReference>
<keyword evidence="7 8" id="KW-0472">Membrane</keyword>
<dbReference type="GO" id="GO:0015297">
    <property type="term" value="F:antiporter activity"/>
    <property type="evidence" value="ECO:0007669"/>
    <property type="project" value="InterPro"/>
</dbReference>
<evidence type="ECO:0000256" key="5">
    <source>
        <dbReference type="ARBA" id="ARBA00022692"/>
    </source>
</evidence>
<protein>
    <submittedName>
        <fullName evidence="9">MATE family efflux transporter</fullName>
    </submittedName>
</protein>
<dbReference type="NCBIfam" id="TIGR00797">
    <property type="entry name" value="matE"/>
    <property type="match status" value="1"/>
</dbReference>
<accession>A0A544SK13</accession>
<feature type="transmembrane region" description="Helical" evidence="8">
    <location>
        <begin position="320"/>
        <end position="341"/>
    </location>
</feature>
<evidence type="ECO:0000256" key="4">
    <source>
        <dbReference type="ARBA" id="ARBA00022475"/>
    </source>
</evidence>
<dbReference type="PANTHER" id="PTHR42925:SF1">
    <property type="entry name" value="VIRULENCE FACTOR MVIN"/>
    <property type="match status" value="1"/>
</dbReference>
<dbReference type="OrthoDB" id="9806302at2"/>
<keyword evidence="4" id="KW-1003">Cell membrane</keyword>
<reference evidence="9 10" key="1">
    <citation type="submission" date="2019-05" db="EMBL/GenBank/DDBJ databases">
        <title>Psychrobacillus vulpis sp. nov., a new species isolated from feces of a red fox that inhabits in The Tablas de Daimiel Natural Park, Albacete, Spain.</title>
        <authorList>
            <person name="Rodriguez M."/>
            <person name="Reina J.C."/>
            <person name="Bejar V."/>
            <person name="Llamas I."/>
        </authorList>
    </citation>
    <scope>NUCLEOTIDE SEQUENCE [LARGE SCALE GENOMIC DNA]</scope>
    <source>
        <strain evidence="9 10">NHI-2</strain>
    </source>
</reference>
<dbReference type="InterPro" id="IPR002528">
    <property type="entry name" value="MATE_fam"/>
</dbReference>
<feature type="transmembrane region" description="Helical" evidence="8">
    <location>
        <begin position="48"/>
        <end position="69"/>
    </location>
</feature>
<evidence type="ECO:0000256" key="3">
    <source>
        <dbReference type="ARBA" id="ARBA00022448"/>
    </source>
</evidence>
<comment type="caution">
    <text evidence="9">The sequence shown here is derived from an EMBL/GenBank/DDBJ whole genome shotgun (WGS) entry which is preliminary data.</text>
</comment>
<comment type="subcellular location">
    <subcellularLocation>
        <location evidence="1">Cell membrane</location>
        <topology evidence="1">Multi-pass membrane protein</topology>
    </subcellularLocation>
</comment>
<dbReference type="PANTHER" id="PTHR42925">
    <property type="entry name" value="MULTIDRUG AND TOXIN EFFLUX PROTEIN MATE FAMILY"/>
    <property type="match status" value="1"/>
</dbReference>
<evidence type="ECO:0000256" key="2">
    <source>
        <dbReference type="ARBA" id="ARBA00010199"/>
    </source>
</evidence>
<evidence type="ECO:0000313" key="9">
    <source>
        <dbReference type="EMBL" id="TQR05522.1"/>
    </source>
</evidence>
<feature type="transmembrane region" description="Helical" evidence="8">
    <location>
        <begin position="12"/>
        <end position="28"/>
    </location>
</feature>
<evidence type="ECO:0000256" key="8">
    <source>
        <dbReference type="SAM" id="Phobius"/>
    </source>
</evidence>
<dbReference type="EMBL" id="VDGG01000070">
    <property type="protein sequence ID" value="TQR05522.1"/>
    <property type="molecule type" value="Genomic_DNA"/>
</dbReference>
<keyword evidence="6 8" id="KW-1133">Transmembrane helix</keyword>
<feature type="transmembrane region" description="Helical" evidence="8">
    <location>
        <begin position="412"/>
        <end position="431"/>
    </location>
</feature>
<sequence length="446" mass="49738">MKNFKEIPTFKFLFIPLLVEQLFQLLLGNMDVLMLSQYSDNSVAAVGLANQILVVTTMIYGFINIGTAIQLTQLSTIDQQERSAKVVSQAFYLNVIFTIVMTSALVIFHGRLLQMIQVPESLMGEASTYLKVVTYGLVFHSIMGLLGSIFRSYSMVKFVMFVSIFINIINIIFNYIVLFTPISIFGEGVFGIAVTTNLSRMIGMIILCLYFVKHKQLLFGFIDWLKIDVKAMKKILVLGIPSAGEHVSYNLSQVIITGFIASLGAATVTAKIYTQTITSVVFACSMAISQASQIITGKLIGTKMHDVAYNFSVRLLVKSVAITTTLTAIIALLSSTVISFFTSNEEIAHLTILLVFFSILLEPARTANVILVSNLNVAGDVRYPVFISIVVVWGFVIPMSFIVGVWLGYGLVGIWIVFILDEWIRALFLFLRWKKRRWKSVNILVD</sequence>
<dbReference type="InterPro" id="IPR048279">
    <property type="entry name" value="MdtK-like"/>
</dbReference>
<keyword evidence="10" id="KW-1185">Reference proteome</keyword>
<evidence type="ECO:0000256" key="7">
    <source>
        <dbReference type="ARBA" id="ARBA00023136"/>
    </source>
</evidence>
<feature type="transmembrane region" description="Helical" evidence="8">
    <location>
        <begin position="90"/>
        <end position="108"/>
    </location>
</feature>